<dbReference type="SUPFAM" id="SSF52540">
    <property type="entry name" value="P-loop containing nucleoside triphosphate hydrolases"/>
    <property type="match status" value="1"/>
</dbReference>
<dbReference type="PANTHER" id="PTHR46082">
    <property type="entry name" value="ATP/GTP-BINDING PROTEIN-RELATED"/>
    <property type="match status" value="1"/>
</dbReference>
<evidence type="ECO:0000259" key="1">
    <source>
        <dbReference type="Pfam" id="PF00931"/>
    </source>
</evidence>
<gene>
    <name evidence="2" type="ORF">GCM10009827_109220</name>
</gene>
<dbReference type="InterPro" id="IPR002182">
    <property type="entry name" value="NB-ARC"/>
</dbReference>
<dbReference type="Gene3D" id="3.40.50.300">
    <property type="entry name" value="P-loop containing nucleotide triphosphate hydrolases"/>
    <property type="match status" value="1"/>
</dbReference>
<dbReference type="Gene3D" id="1.25.40.10">
    <property type="entry name" value="Tetratricopeptide repeat domain"/>
    <property type="match status" value="1"/>
</dbReference>
<evidence type="ECO:0000313" key="2">
    <source>
        <dbReference type="EMBL" id="GAA1569605.1"/>
    </source>
</evidence>
<dbReference type="Pfam" id="PF13424">
    <property type="entry name" value="TPR_12"/>
    <property type="match status" value="1"/>
</dbReference>
<feature type="domain" description="NB-ARC" evidence="1">
    <location>
        <begin position="367"/>
        <end position="472"/>
    </location>
</feature>
<evidence type="ECO:0000313" key="3">
    <source>
        <dbReference type="Proteomes" id="UP001501470"/>
    </source>
</evidence>
<protein>
    <recommendedName>
        <fullName evidence="1">NB-ARC domain-containing protein</fullName>
    </recommendedName>
</protein>
<proteinExistence type="predicted"/>
<sequence length="928" mass="100167">MTEGVATTGYGGLHEAAAVLAWYSPPAITPVPGPPGDLDLLLLDSDVTVDAALQRRWTLGTDVRVQVLRRLRQEGRILDALAVNPQRPAEPIQVFLELYLTGRRPAIDELDLAALVCVRTVCDWLGPAGFDDLPDPGSLAARLEWLLLLQPVEALAAGRQPDDGEHLRVLRDLVHPTPGSTLAVLDGGGGSVAAARFLLDRARAGLPIAYLDLSRPDVRPPTLPPVLLETARQILAQRPRAADRCAPILLDWERRLASPGGITDEEARGWSDDLATIIDAAGLTRTPVLLVLDETRQAYGLSRTVAQLRRSLPQLRICLCRRRAGRDTARSGGLRDLPPASEVFVGRDLTQLSQRLPAAVGVVVGQASVFGFGGIGKTELALRYALEHAGRYRQVCWVSAGTADNVRLGLATFARRLGPAGTLADAQALAVGWLRSNSDWLLVLDDVEDVEDVAELLGDVAGRGHVVVTTRRDPGLARWASLGLAPLSLGVLDRPASVELLVALTGLPATAGADRLAAQLGDLPLALEQAGAYIRQHDGLTVEQYWSLLRGQLALDAYDNAADQAAAAPLHLTLNAVRSRSVLAERVMRVLAWMAPDAVPEDVLMALSEHPADLDEALTLLTSYKMVTWNAGTVRVHRLVQAVIRAETPDGALDEAVRVLTAALPAEPIDTVDSWQRWDALLPHLDAVLSHLPAVHTNVGALRIASGAANYRRLQGHAATAAAAFEQLLIGYVRVFGDDHPEVLTTRHNLAIAYWAAERTGDAVAAWEQVLAGRRRLFGDDHPDVLTTLSNLAVARWDAERIEDAVAALEQVLAGRRRLLGDDHPDVLTTLSNLATAYWDAERIEEAVAVWEQVLPGRRRQFGDDHPGALIARYNLAVAYWRVGRVGEAIAMDEQLLPLAEQVLGVNSPLVDAVRRRLAEMRAATGDA</sequence>
<dbReference type="SUPFAM" id="SSF48452">
    <property type="entry name" value="TPR-like"/>
    <property type="match status" value="2"/>
</dbReference>
<dbReference type="InterPro" id="IPR011990">
    <property type="entry name" value="TPR-like_helical_dom_sf"/>
</dbReference>
<dbReference type="InterPro" id="IPR027417">
    <property type="entry name" value="P-loop_NTPase"/>
</dbReference>
<organism evidence="2 3">
    <name type="scientific">Dactylosporangium maewongense</name>
    <dbReference type="NCBI Taxonomy" id="634393"/>
    <lineage>
        <taxon>Bacteria</taxon>
        <taxon>Bacillati</taxon>
        <taxon>Actinomycetota</taxon>
        <taxon>Actinomycetes</taxon>
        <taxon>Micromonosporales</taxon>
        <taxon>Micromonosporaceae</taxon>
        <taxon>Dactylosporangium</taxon>
    </lineage>
</organism>
<comment type="caution">
    <text evidence="2">The sequence shown here is derived from an EMBL/GenBank/DDBJ whole genome shotgun (WGS) entry which is preliminary data.</text>
</comment>
<reference evidence="2 3" key="1">
    <citation type="journal article" date="2019" name="Int. J. Syst. Evol. Microbiol.">
        <title>The Global Catalogue of Microorganisms (GCM) 10K type strain sequencing project: providing services to taxonomists for standard genome sequencing and annotation.</title>
        <authorList>
            <consortium name="The Broad Institute Genomics Platform"/>
            <consortium name="The Broad Institute Genome Sequencing Center for Infectious Disease"/>
            <person name="Wu L."/>
            <person name="Ma J."/>
        </authorList>
    </citation>
    <scope>NUCLEOTIDE SEQUENCE [LARGE SCALE GENOMIC DNA]</scope>
    <source>
        <strain evidence="2 3">JCM 15933</strain>
    </source>
</reference>
<keyword evidence="3" id="KW-1185">Reference proteome</keyword>
<dbReference type="Pfam" id="PF00931">
    <property type="entry name" value="NB-ARC"/>
    <property type="match status" value="1"/>
</dbReference>
<dbReference type="PRINTS" id="PR00364">
    <property type="entry name" value="DISEASERSIST"/>
</dbReference>
<dbReference type="EMBL" id="BAAAQD010000042">
    <property type="protein sequence ID" value="GAA1569605.1"/>
    <property type="molecule type" value="Genomic_DNA"/>
</dbReference>
<name>A0ABN2D3K1_9ACTN</name>
<dbReference type="RefSeq" id="WP_344513955.1">
    <property type="nucleotide sequence ID" value="NZ_BAAAQD010000042.1"/>
</dbReference>
<dbReference type="InterPro" id="IPR053137">
    <property type="entry name" value="NLR-like"/>
</dbReference>
<dbReference type="PANTHER" id="PTHR46082:SF6">
    <property type="entry name" value="AAA+ ATPASE DOMAIN-CONTAINING PROTEIN-RELATED"/>
    <property type="match status" value="1"/>
</dbReference>
<dbReference type="Pfam" id="PF13374">
    <property type="entry name" value="TPR_10"/>
    <property type="match status" value="2"/>
</dbReference>
<dbReference type="Proteomes" id="UP001501470">
    <property type="component" value="Unassembled WGS sequence"/>
</dbReference>
<accession>A0ABN2D3K1</accession>